<dbReference type="InterPro" id="IPR008321">
    <property type="entry name" value="UCP032146"/>
</dbReference>
<protein>
    <recommendedName>
        <fullName evidence="1">UPF0262 protein ACFOOR_14035</fullName>
    </recommendedName>
</protein>
<dbReference type="HAMAP" id="MF_00678">
    <property type="entry name" value="UPF0262"/>
    <property type="match status" value="1"/>
</dbReference>
<reference evidence="3" key="1">
    <citation type="journal article" date="2019" name="Int. J. Syst. Evol. Microbiol.">
        <title>The Global Catalogue of Microorganisms (GCM) 10K type strain sequencing project: providing services to taxonomists for standard genome sequencing and annotation.</title>
        <authorList>
            <consortium name="The Broad Institute Genomics Platform"/>
            <consortium name="The Broad Institute Genome Sequencing Center for Infectious Disease"/>
            <person name="Wu L."/>
            <person name="Ma J."/>
        </authorList>
    </citation>
    <scope>NUCLEOTIDE SEQUENCE [LARGE SCALE GENOMIC DNA]</scope>
    <source>
        <strain evidence="3">KCTC 52487</strain>
    </source>
</reference>
<evidence type="ECO:0000313" key="3">
    <source>
        <dbReference type="Proteomes" id="UP001595379"/>
    </source>
</evidence>
<name>A0ABV7A0Q8_9PROT</name>
<evidence type="ECO:0000313" key="2">
    <source>
        <dbReference type="EMBL" id="MFC2927225.1"/>
    </source>
</evidence>
<gene>
    <name evidence="2" type="ORF">ACFOOR_14035</name>
</gene>
<sequence length="158" mass="17473">MSETFCIASIELAGFNAAGEGQADHERRVAVSDLLDSNYFAPDGAPEGPYGVRLAIEDGRLIIDVRNLDGESLKAHVFSMGPFRGVFKDYFMICDSYHEAVRDASLAQIEAIDMGRRGVHNEGSELLRERLKGKIDVDFETARRLFTLIGALHRRAVA</sequence>
<proteinExistence type="inferred from homology"/>
<dbReference type="PIRSF" id="PIRSF032146">
    <property type="entry name" value="UCP032146"/>
    <property type="match status" value="1"/>
</dbReference>
<dbReference type="EMBL" id="JBHRSV010000028">
    <property type="protein sequence ID" value="MFC2927225.1"/>
    <property type="molecule type" value="Genomic_DNA"/>
</dbReference>
<dbReference type="NCBIfam" id="NF002769">
    <property type="entry name" value="PRK02853.1"/>
    <property type="match status" value="1"/>
</dbReference>
<keyword evidence="3" id="KW-1185">Reference proteome</keyword>
<evidence type="ECO:0000256" key="1">
    <source>
        <dbReference type="HAMAP-Rule" id="MF_00678"/>
    </source>
</evidence>
<accession>A0ABV7A0Q8</accession>
<organism evidence="2 3">
    <name type="scientific">Hyphobacterium vulgare</name>
    <dbReference type="NCBI Taxonomy" id="1736751"/>
    <lineage>
        <taxon>Bacteria</taxon>
        <taxon>Pseudomonadati</taxon>
        <taxon>Pseudomonadota</taxon>
        <taxon>Alphaproteobacteria</taxon>
        <taxon>Maricaulales</taxon>
        <taxon>Maricaulaceae</taxon>
        <taxon>Hyphobacterium</taxon>
    </lineage>
</organism>
<dbReference type="Pfam" id="PF06793">
    <property type="entry name" value="UPF0262"/>
    <property type="match status" value="1"/>
</dbReference>
<dbReference type="RefSeq" id="WP_343163215.1">
    <property type="nucleotide sequence ID" value="NZ_JBHRSV010000028.1"/>
</dbReference>
<dbReference type="Proteomes" id="UP001595379">
    <property type="component" value="Unassembled WGS sequence"/>
</dbReference>
<comment type="caution">
    <text evidence="2">The sequence shown here is derived from an EMBL/GenBank/DDBJ whole genome shotgun (WGS) entry which is preliminary data.</text>
</comment>
<comment type="similarity">
    <text evidence="1">Belongs to the UPF0262 family.</text>
</comment>